<dbReference type="EMBL" id="JAEPRC010000103">
    <property type="protein sequence ID" value="KAG2209047.1"/>
    <property type="molecule type" value="Genomic_DNA"/>
</dbReference>
<reference evidence="1" key="1">
    <citation type="submission" date="2020-12" db="EMBL/GenBank/DDBJ databases">
        <title>Metabolic potential, ecology and presence of endohyphal bacteria is reflected in genomic diversity of Mucoromycotina.</title>
        <authorList>
            <person name="Muszewska A."/>
            <person name="Okrasinska A."/>
            <person name="Steczkiewicz K."/>
            <person name="Drgas O."/>
            <person name="Orlowska M."/>
            <person name="Perlinska-Lenart U."/>
            <person name="Aleksandrzak-Piekarczyk T."/>
            <person name="Szatraj K."/>
            <person name="Zielenkiewicz U."/>
            <person name="Pilsyk S."/>
            <person name="Malc E."/>
            <person name="Mieczkowski P."/>
            <person name="Kruszewska J.S."/>
            <person name="Biernat P."/>
            <person name="Pawlowska J."/>
        </authorList>
    </citation>
    <scope>NUCLEOTIDE SEQUENCE</scope>
    <source>
        <strain evidence="1">CBS 226.32</strain>
    </source>
</reference>
<dbReference type="Proteomes" id="UP000650833">
    <property type="component" value="Unassembled WGS sequence"/>
</dbReference>
<comment type="caution">
    <text evidence="1">The sequence shown here is derived from an EMBL/GenBank/DDBJ whole genome shotgun (WGS) entry which is preliminary data.</text>
</comment>
<evidence type="ECO:0000313" key="1">
    <source>
        <dbReference type="EMBL" id="KAG2209047.1"/>
    </source>
</evidence>
<name>A0A8H7V838_9FUNG</name>
<gene>
    <name evidence="1" type="ORF">INT46_008448</name>
</gene>
<protein>
    <submittedName>
        <fullName evidence="1">Uncharacterized protein</fullName>
    </submittedName>
</protein>
<proteinExistence type="predicted"/>
<organism evidence="1 2">
    <name type="scientific">Mucor plumbeus</name>
    <dbReference type="NCBI Taxonomy" id="97098"/>
    <lineage>
        <taxon>Eukaryota</taxon>
        <taxon>Fungi</taxon>
        <taxon>Fungi incertae sedis</taxon>
        <taxon>Mucoromycota</taxon>
        <taxon>Mucoromycotina</taxon>
        <taxon>Mucoromycetes</taxon>
        <taxon>Mucorales</taxon>
        <taxon>Mucorineae</taxon>
        <taxon>Mucoraceae</taxon>
        <taxon>Mucor</taxon>
    </lineage>
</organism>
<dbReference type="AlphaFoldDB" id="A0A8H7V838"/>
<accession>A0A8H7V838</accession>
<sequence>MLGKYNNNKSLYRKEEVFEKIRQLSGESPANIPWGFGELNPNLSYRNFTSKTIPLHPPRQMKQSTLYHLPNQLNLVQNMNQLLPLNLQKKNVVR</sequence>
<evidence type="ECO:0000313" key="2">
    <source>
        <dbReference type="Proteomes" id="UP000650833"/>
    </source>
</evidence>
<keyword evidence="2" id="KW-1185">Reference proteome</keyword>